<comment type="caution">
    <text evidence="14">The sequence shown here is derived from an EMBL/GenBank/DDBJ whole genome shotgun (WGS) entry which is preliminary data.</text>
</comment>
<dbReference type="EMBL" id="JXKH01000001">
    <property type="protein sequence ID" value="OJG20160.1"/>
    <property type="molecule type" value="Genomic_DNA"/>
</dbReference>
<evidence type="ECO:0000256" key="6">
    <source>
        <dbReference type="ARBA" id="ARBA00022960"/>
    </source>
</evidence>
<evidence type="ECO:0000313" key="14">
    <source>
        <dbReference type="EMBL" id="OJG20160.1"/>
    </source>
</evidence>
<organism evidence="14 15">
    <name type="scientific">Enterococcus canis</name>
    <dbReference type="NCBI Taxonomy" id="214095"/>
    <lineage>
        <taxon>Bacteria</taxon>
        <taxon>Bacillati</taxon>
        <taxon>Bacillota</taxon>
        <taxon>Bacilli</taxon>
        <taxon>Lactobacillales</taxon>
        <taxon>Enterococcaceae</taxon>
        <taxon>Enterococcus</taxon>
    </lineage>
</organism>
<proteinExistence type="inferred from homology"/>
<evidence type="ECO:0000256" key="2">
    <source>
        <dbReference type="ARBA" id="ARBA00012466"/>
    </source>
</evidence>
<dbReference type="GO" id="GO:0008360">
    <property type="term" value="P:regulation of cell shape"/>
    <property type="evidence" value="ECO:0007669"/>
    <property type="project" value="UniProtKB-KW"/>
</dbReference>
<evidence type="ECO:0000256" key="5">
    <source>
        <dbReference type="ARBA" id="ARBA00022679"/>
    </source>
</evidence>
<feature type="coiled-coil region" evidence="13">
    <location>
        <begin position="246"/>
        <end position="300"/>
    </location>
</feature>
<dbReference type="RefSeq" id="WP_067392286.1">
    <property type="nucleotide sequence ID" value="NZ_JXKH01000001.1"/>
</dbReference>
<dbReference type="GO" id="GO:0016755">
    <property type="term" value="F:aminoacyltransferase activity"/>
    <property type="evidence" value="ECO:0007669"/>
    <property type="project" value="InterPro"/>
</dbReference>
<keyword evidence="15" id="KW-1185">Reference proteome</keyword>
<dbReference type="PROSITE" id="PS51191">
    <property type="entry name" value="FEMABX"/>
    <property type="match status" value="1"/>
</dbReference>
<dbReference type="Pfam" id="PF02388">
    <property type="entry name" value="FemAB"/>
    <property type="match status" value="1"/>
</dbReference>
<dbReference type="STRING" id="214095.RU97_GL000393"/>
<dbReference type="InterPro" id="IPR016181">
    <property type="entry name" value="Acyl_CoA_acyltransferase"/>
</dbReference>
<keyword evidence="4" id="KW-0963">Cytoplasm</keyword>
<dbReference type="GO" id="GO:0071555">
    <property type="term" value="P:cell wall organization"/>
    <property type="evidence" value="ECO:0007669"/>
    <property type="project" value="UniProtKB-KW"/>
</dbReference>
<evidence type="ECO:0000256" key="8">
    <source>
        <dbReference type="ARBA" id="ARBA00023315"/>
    </source>
</evidence>
<evidence type="ECO:0000256" key="11">
    <source>
        <dbReference type="ARBA" id="ARBA00032233"/>
    </source>
</evidence>
<dbReference type="EC" id="2.3.2.17" evidence="2"/>
<dbReference type="SUPFAM" id="SSF55729">
    <property type="entry name" value="Acyl-CoA N-acyltransferases (Nat)"/>
    <property type="match status" value="2"/>
</dbReference>
<dbReference type="InterPro" id="IPR010978">
    <property type="entry name" value="tRNA-bd_arm"/>
</dbReference>
<protein>
    <recommendedName>
        <fullName evidence="3">Aminoacyltransferase FemA</fullName>
        <ecNumber evidence="2">2.3.2.17</ecNumber>
    </recommendedName>
    <alternativeName>
        <fullName evidence="11">Factor essential for expression of methicillin resistance A</fullName>
    </alternativeName>
    <alternativeName>
        <fullName evidence="10">N-acetylmuramoyl-L-alanyl-D-glutamyl-L-lysyl-(N6-glycyl)-D-alanyl-D-alanine-diphosphoundecaprenyl-N-acetylglucosamine:glycine glycyltransferase</fullName>
    </alternativeName>
</protein>
<sequence>MAEFGKISEAEFQTFSREQALGNFLQTTAMGHLRQDRGWQSEYVALKKDGAILAAALLSSTKIRFGRYYEINGGPLLDFHDATLLAEFFQAVKSYVKQQGGLYLTIVPNFVYQKRDDMGTPIAPAETKAFQQLQQLGFKHHGFTVGNHNETPRWMFVKDLAGMDEQALWASYSKSAQYSIKKTKEFGITLRQLTYEELPLFKEITEHTSERRAFQDKDLAYYQSLFQEFGDQARFMVAEIDFDTYIANLETKKQALAERLADIDADLAKNPNSRKRRNQKREFEDERQTFVKRIAEAKELRTGPGPVVLAGSLFILQPQEVVYLFSGSYDQYKKFYAPYLLQDDIMRTAVAAGIPKYNFYGVSGEFDGHDGVLKFKQSFSGYTEEMIGTFDLIVQPLKYQIYQTLRGLVDKVRG</sequence>
<dbReference type="Gene3D" id="1.20.58.90">
    <property type="match status" value="1"/>
</dbReference>
<gene>
    <name evidence="14" type="ORF">RU97_GL000393</name>
</gene>
<evidence type="ECO:0000256" key="7">
    <source>
        <dbReference type="ARBA" id="ARBA00022984"/>
    </source>
</evidence>
<dbReference type="PANTHER" id="PTHR36174:SF2">
    <property type="entry name" value="AMINOACYLTRANSFERASE FEMA"/>
    <property type="match status" value="1"/>
</dbReference>
<comment type="similarity">
    <text evidence="1">Belongs to the FemABX family.</text>
</comment>
<reference evidence="14 15" key="1">
    <citation type="submission" date="2014-12" db="EMBL/GenBank/DDBJ databases">
        <title>Draft genome sequences of 29 type strains of Enterococci.</title>
        <authorList>
            <person name="Zhong Z."/>
            <person name="Sun Z."/>
            <person name="Liu W."/>
            <person name="Zhang W."/>
            <person name="Zhang H."/>
        </authorList>
    </citation>
    <scope>NUCLEOTIDE SEQUENCE [LARGE SCALE GENOMIC DNA]</scope>
    <source>
        <strain evidence="14 15">DSM 17029</strain>
    </source>
</reference>
<keyword evidence="6" id="KW-0133">Cell shape</keyword>
<evidence type="ECO:0000256" key="13">
    <source>
        <dbReference type="SAM" id="Coils"/>
    </source>
</evidence>
<dbReference type="InterPro" id="IPR050644">
    <property type="entry name" value="PG_Glycine_Bridge_Synth"/>
</dbReference>
<keyword evidence="8" id="KW-0012">Acyltransferase</keyword>
<accession>A0A1L8RK57</accession>
<evidence type="ECO:0000256" key="10">
    <source>
        <dbReference type="ARBA" id="ARBA00030706"/>
    </source>
</evidence>
<dbReference type="PANTHER" id="PTHR36174">
    <property type="entry name" value="LIPID II:GLYCINE GLYCYLTRANSFERASE"/>
    <property type="match status" value="1"/>
</dbReference>
<dbReference type="Proteomes" id="UP000181884">
    <property type="component" value="Unassembled WGS sequence"/>
</dbReference>
<keyword evidence="5" id="KW-0808">Transferase</keyword>
<dbReference type="SUPFAM" id="SSF46589">
    <property type="entry name" value="tRNA-binding arm"/>
    <property type="match status" value="1"/>
</dbReference>
<evidence type="ECO:0000256" key="3">
    <source>
        <dbReference type="ARBA" id="ARBA00016236"/>
    </source>
</evidence>
<name>A0A1L8RK57_9ENTE</name>
<evidence type="ECO:0000256" key="9">
    <source>
        <dbReference type="ARBA" id="ARBA00023316"/>
    </source>
</evidence>
<dbReference type="InterPro" id="IPR003447">
    <property type="entry name" value="FEMABX"/>
</dbReference>
<evidence type="ECO:0000256" key="12">
    <source>
        <dbReference type="ARBA" id="ARBA00047483"/>
    </source>
</evidence>
<evidence type="ECO:0000256" key="4">
    <source>
        <dbReference type="ARBA" id="ARBA00022490"/>
    </source>
</evidence>
<keyword evidence="13" id="KW-0175">Coiled coil</keyword>
<comment type="catalytic activity">
    <reaction evidence="12">
        <text>beta-D-GlcNAc-(1-&gt;4)-Mur2Ac(oyl-L-Ala-D-isoglutaminyl-L-Lys-(N(6)-Gly)-D-Ala-D-Ala)-di-trans,octa-cis-undecaprenyl diphosphate + 2 glycyl-tRNA(Gly) = MurNAc-L-Ala-D-isoglutaminyl-L-Lys-(N(6)-tri-Gly)-D-Ala-D-Ala-diphospho-di-trans,octa-cis-undecaprenyl-GlcNAc + 2 tRNA(Gly) + 2 H(+)</text>
        <dbReference type="Rhea" id="RHEA:30439"/>
        <dbReference type="Rhea" id="RHEA-COMP:9664"/>
        <dbReference type="Rhea" id="RHEA-COMP:9683"/>
        <dbReference type="ChEBI" id="CHEBI:15378"/>
        <dbReference type="ChEBI" id="CHEBI:62234"/>
        <dbReference type="ChEBI" id="CHEBI:62235"/>
        <dbReference type="ChEBI" id="CHEBI:78442"/>
        <dbReference type="ChEBI" id="CHEBI:78522"/>
        <dbReference type="EC" id="2.3.2.17"/>
    </reaction>
</comment>
<dbReference type="AlphaFoldDB" id="A0A1L8RK57"/>
<dbReference type="GO" id="GO:0000166">
    <property type="term" value="F:nucleotide binding"/>
    <property type="evidence" value="ECO:0007669"/>
    <property type="project" value="InterPro"/>
</dbReference>
<evidence type="ECO:0000256" key="1">
    <source>
        <dbReference type="ARBA" id="ARBA00009943"/>
    </source>
</evidence>
<dbReference type="Gene3D" id="3.40.630.30">
    <property type="match status" value="2"/>
</dbReference>
<keyword evidence="7" id="KW-0573">Peptidoglycan synthesis</keyword>
<evidence type="ECO:0000313" key="15">
    <source>
        <dbReference type="Proteomes" id="UP000181884"/>
    </source>
</evidence>
<keyword evidence="9" id="KW-0961">Cell wall biogenesis/degradation</keyword>
<dbReference type="GO" id="GO:0009252">
    <property type="term" value="P:peptidoglycan biosynthetic process"/>
    <property type="evidence" value="ECO:0007669"/>
    <property type="project" value="UniProtKB-KW"/>
</dbReference>